<comment type="subcellular location">
    <subcellularLocation>
        <location evidence="1">Nucleus</location>
    </subcellularLocation>
</comment>
<sequence length="995" mass="110807">MAGDRVRSSTDATNDRPSKLKPPHGRTTGPTRRSAKGQWTADEDSMLSEAVQTYKGKNWKKIAECFSDRTDVQCLHRWQKVLNPELVKGPWSKEEDDMIIEMVSKVGAKKWTLIAQALPGRIGKQCRERWHNNLNPTINRQAWTQEEEMALIQAHQIYGNKWAELTNILPGRTDNAIKNHWNSSVKKKLDFYMSSGLLAQFQGLPHAENPSHCKSSSSDGKKKGGSKSDVKDVVEVVESSGHTQPPVHSVETICIHENGHSSDQKTAHDLNFTCLEEYNNSTEYAEHVFPHTQEIGVCVDNSNQNLYVENALSGPPEGSVSSFMEESQRSSNLLQMPEHCQISDSNHGNEELCPVSSRGFNIHASLDKNDSSTDKQIGLEFTEIDFSCNNHAGSAMFDVFSLSDSVAASSFIGTEPNANSTICNTGTQNSETNNMVDSTLQSNHPVCSSDMLCIPCSDGLDPNPSSFIYSGNGKVVFPNNFDGGNALVQAQDSEFTTCMQAELFDLLDSMVPSSDNCNVDLHLQTSKTPKKEIQISKDTKTIEHYAYQENSSGGLDHLNSESLCYEPPRFPSVDFPFVTCDLISSADLQQAYSPLGIRQLTMPSYNHSLWDTSSKEGSPDIFLRNAAKSFLHTPSILKKRQRELLSPLREKCDKKSEKSLNQDLLCISLSNRNVSSSNKDITCIEGETCDGYYTSNIKTFSPCHQKRKYVHVCPSELKESSGHVQKECQDQAILNNGKSFKGLSDSDLQSNGVVSDHDMSNKTNTDRTGSILVEHEINNRWLFSPASDDPAENTKKKSIDERKQCPDVPLKSSGSFIEKINSSIDSDFEKLNIYDDTPGIKRNIESPSAWKSPWLLINDGFPLGKRITASAAFEEFAYLLGSHGNDDNNSFDAIGLMRHLSEHNVVSLTGDHEILRGVNSTKSHSNDVSSRPADSFTITNNHQLQNRDKENFIHSLPNSMMEGRVLDFSECRTPSKENKFEVENIHHISPDSYKR</sequence>
<feature type="compositionally biased region" description="Basic and acidic residues" evidence="7">
    <location>
        <begin position="792"/>
        <end position="805"/>
    </location>
</feature>
<dbReference type="PANTHER" id="PTHR45614:SF123">
    <property type="entry name" value="MYB DNA-BINDING DOMAIN SUPERFAMILY PROTEIN-RELATED"/>
    <property type="match status" value="1"/>
</dbReference>
<evidence type="ECO:0000256" key="1">
    <source>
        <dbReference type="ARBA" id="ARBA00004123"/>
    </source>
</evidence>
<feature type="compositionally biased region" description="Basic and acidic residues" evidence="7">
    <location>
        <begin position="219"/>
        <end position="230"/>
    </location>
</feature>
<dbReference type="GO" id="GO:0000978">
    <property type="term" value="F:RNA polymerase II cis-regulatory region sequence-specific DNA binding"/>
    <property type="evidence" value="ECO:0000318"/>
    <property type="project" value="GO_Central"/>
</dbReference>
<dbReference type="Pfam" id="PF00249">
    <property type="entry name" value="Myb_DNA-binding"/>
    <property type="match status" value="1"/>
</dbReference>
<feature type="compositionally biased region" description="Basic and acidic residues" evidence="7">
    <location>
        <begin position="1"/>
        <end position="18"/>
    </location>
</feature>
<keyword evidence="11" id="KW-1185">Reference proteome</keyword>
<keyword evidence="3" id="KW-0805">Transcription regulation</keyword>
<evidence type="ECO:0000256" key="5">
    <source>
        <dbReference type="ARBA" id="ARBA00023163"/>
    </source>
</evidence>
<dbReference type="EMBL" id="LFYR01000514">
    <property type="protein sequence ID" value="KMZ73815.1"/>
    <property type="molecule type" value="Genomic_DNA"/>
</dbReference>
<feature type="domain" description="Myb-like" evidence="8">
    <location>
        <begin position="31"/>
        <end position="82"/>
    </location>
</feature>
<dbReference type="GO" id="GO:0000981">
    <property type="term" value="F:DNA-binding transcription factor activity, RNA polymerase II-specific"/>
    <property type="evidence" value="ECO:0000318"/>
    <property type="project" value="GO_Central"/>
</dbReference>
<feature type="domain" description="HTH myb-type" evidence="9">
    <location>
        <begin position="139"/>
        <end position="189"/>
    </location>
</feature>
<dbReference type="PANTHER" id="PTHR45614">
    <property type="entry name" value="MYB PROTEIN-RELATED"/>
    <property type="match status" value="1"/>
</dbReference>
<evidence type="ECO:0000259" key="8">
    <source>
        <dbReference type="PROSITE" id="PS50090"/>
    </source>
</evidence>
<keyword evidence="4" id="KW-0238">DNA-binding</keyword>
<dbReference type="Pfam" id="PF13921">
    <property type="entry name" value="Myb_DNA-bind_6"/>
    <property type="match status" value="1"/>
</dbReference>
<dbReference type="STRING" id="29655.A0A0K9Q031"/>
<proteinExistence type="predicted"/>
<dbReference type="Proteomes" id="UP000036987">
    <property type="component" value="Unassembled WGS sequence"/>
</dbReference>
<dbReference type="FunFam" id="1.10.10.60:FF:000010">
    <property type="entry name" value="Transcriptional activator Myb isoform A"/>
    <property type="match status" value="1"/>
</dbReference>
<feature type="region of interest" description="Disordered" evidence="7">
    <location>
        <begin position="208"/>
        <end position="230"/>
    </location>
</feature>
<protein>
    <submittedName>
        <fullName evidence="10">Myb domain protein 3r-5</fullName>
    </submittedName>
</protein>
<dbReference type="InterPro" id="IPR009057">
    <property type="entry name" value="Homeodomain-like_sf"/>
</dbReference>
<evidence type="ECO:0000256" key="2">
    <source>
        <dbReference type="ARBA" id="ARBA00022737"/>
    </source>
</evidence>
<dbReference type="PROSITE" id="PS50090">
    <property type="entry name" value="MYB_LIKE"/>
    <property type="match status" value="3"/>
</dbReference>
<feature type="domain" description="Myb-like" evidence="8">
    <location>
        <begin position="83"/>
        <end position="134"/>
    </location>
</feature>
<evidence type="ECO:0000259" key="9">
    <source>
        <dbReference type="PROSITE" id="PS51294"/>
    </source>
</evidence>
<dbReference type="InterPro" id="IPR001005">
    <property type="entry name" value="SANT/Myb"/>
</dbReference>
<dbReference type="InterPro" id="IPR050560">
    <property type="entry name" value="MYB_TF"/>
</dbReference>
<comment type="caution">
    <text evidence="10">The sequence shown here is derived from an EMBL/GenBank/DDBJ whole genome shotgun (WGS) entry which is preliminary data.</text>
</comment>
<evidence type="ECO:0000256" key="4">
    <source>
        <dbReference type="ARBA" id="ARBA00023125"/>
    </source>
</evidence>
<accession>A0A0K9Q031</accession>
<dbReference type="SUPFAM" id="SSF46689">
    <property type="entry name" value="Homeodomain-like"/>
    <property type="match status" value="2"/>
</dbReference>
<dbReference type="FunFam" id="1.10.10.60:FF:000016">
    <property type="entry name" value="Transcriptional activator Myb isoform A"/>
    <property type="match status" value="1"/>
</dbReference>
<evidence type="ECO:0000256" key="7">
    <source>
        <dbReference type="SAM" id="MobiDB-lite"/>
    </source>
</evidence>
<dbReference type="OrthoDB" id="2143914at2759"/>
<keyword evidence="2" id="KW-0677">Repeat</keyword>
<feature type="region of interest" description="Disordered" evidence="7">
    <location>
        <begin position="783"/>
        <end position="810"/>
    </location>
</feature>
<evidence type="ECO:0000313" key="11">
    <source>
        <dbReference type="Proteomes" id="UP000036987"/>
    </source>
</evidence>
<feature type="domain" description="Myb-like" evidence="8">
    <location>
        <begin position="135"/>
        <end position="185"/>
    </location>
</feature>
<dbReference type="OMA" id="QGFASEC"/>
<reference evidence="11" key="1">
    <citation type="journal article" date="2016" name="Nature">
        <title>The genome of the seagrass Zostera marina reveals angiosperm adaptation to the sea.</title>
        <authorList>
            <person name="Olsen J.L."/>
            <person name="Rouze P."/>
            <person name="Verhelst B."/>
            <person name="Lin Y.-C."/>
            <person name="Bayer T."/>
            <person name="Collen J."/>
            <person name="Dattolo E."/>
            <person name="De Paoli E."/>
            <person name="Dittami S."/>
            <person name="Maumus F."/>
            <person name="Michel G."/>
            <person name="Kersting A."/>
            <person name="Lauritano C."/>
            <person name="Lohaus R."/>
            <person name="Toepel M."/>
            <person name="Tonon T."/>
            <person name="Vanneste K."/>
            <person name="Amirebrahimi M."/>
            <person name="Brakel J."/>
            <person name="Bostroem C."/>
            <person name="Chovatia M."/>
            <person name="Grimwood J."/>
            <person name="Jenkins J.W."/>
            <person name="Jueterbock A."/>
            <person name="Mraz A."/>
            <person name="Stam W.T."/>
            <person name="Tice H."/>
            <person name="Bornberg-Bauer E."/>
            <person name="Green P.J."/>
            <person name="Pearson G.A."/>
            <person name="Procaccini G."/>
            <person name="Duarte C.M."/>
            <person name="Schmutz J."/>
            <person name="Reusch T.B.H."/>
            <person name="Van de Peer Y."/>
        </authorList>
    </citation>
    <scope>NUCLEOTIDE SEQUENCE [LARGE SCALE GENOMIC DNA]</scope>
    <source>
        <strain evidence="11">cv. Finnish</strain>
    </source>
</reference>
<dbReference type="SMART" id="SM00717">
    <property type="entry name" value="SANT"/>
    <property type="match status" value="3"/>
</dbReference>
<dbReference type="CDD" id="cd00167">
    <property type="entry name" value="SANT"/>
    <property type="match status" value="3"/>
</dbReference>
<dbReference type="PROSITE" id="PS51294">
    <property type="entry name" value="HTH_MYB"/>
    <property type="match status" value="3"/>
</dbReference>
<dbReference type="GO" id="GO:0005634">
    <property type="term" value="C:nucleus"/>
    <property type="evidence" value="ECO:0000318"/>
    <property type="project" value="GO_Central"/>
</dbReference>
<dbReference type="AlphaFoldDB" id="A0A0K9Q031"/>
<name>A0A0K9Q031_ZOSMR</name>
<keyword evidence="6" id="KW-0539">Nucleus</keyword>
<evidence type="ECO:0000256" key="3">
    <source>
        <dbReference type="ARBA" id="ARBA00023015"/>
    </source>
</evidence>
<feature type="domain" description="HTH myb-type" evidence="9">
    <location>
        <begin position="83"/>
        <end position="138"/>
    </location>
</feature>
<feature type="region of interest" description="Disordered" evidence="7">
    <location>
        <begin position="1"/>
        <end position="41"/>
    </location>
</feature>
<keyword evidence="5" id="KW-0804">Transcription</keyword>
<dbReference type="InterPro" id="IPR017930">
    <property type="entry name" value="Myb_dom"/>
</dbReference>
<dbReference type="Gene3D" id="1.10.10.60">
    <property type="entry name" value="Homeodomain-like"/>
    <property type="match status" value="3"/>
</dbReference>
<feature type="domain" description="HTH myb-type" evidence="9">
    <location>
        <begin position="36"/>
        <end position="82"/>
    </location>
</feature>
<gene>
    <name evidence="10" type="ORF">ZOSMA_13G00160</name>
</gene>
<organism evidence="10 11">
    <name type="scientific">Zostera marina</name>
    <name type="common">Eelgrass</name>
    <dbReference type="NCBI Taxonomy" id="29655"/>
    <lineage>
        <taxon>Eukaryota</taxon>
        <taxon>Viridiplantae</taxon>
        <taxon>Streptophyta</taxon>
        <taxon>Embryophyta</taxon>
        <taxon>Tracheophyta</taxon>
        <taxon>Spermatophyta</taxon>
        <taxon>Magnoliopsida</taxon>
        <taxon>Liliopsida</taxon>
        <taxon>Zosteraceae</taxon>
        <taxon>Zostera</taxon>
    </lineage>
</organism>
<dbReference type="GO" id="GO:0006355">
    <property type="term" value="P:regulation of DNA-templated transcription"/>
    <property type="evidence" value="ECO:0000318"/>
    <property type="project" value="GO_Central"/>
</dbReference>
<dbReference type="FunFam" id="1.10.10.60:FF:000324">
    <property type="entry name" value="Transcription factor MYB3R-2"/>
    <property type="match status" value="1"/>
</dbReference>
<evidence type="ECO:0000313" key="10">
    <source>
        <dbReference type="EMBL" id="KMZ73815.1"/>
    </source>
</evidence>
<evidence type="ECO:0000256" key="6">
    <source>
        <dbReference type="ARBA" id="ARBA00023242"/>
    </source>
</evidence>